<dbReference type="InParanoid" id="D8PM20"/>
<gene>
    <name evidence="2" type="ORF">SCHCODRAFT_103413</name>
</gene>
<feature type="non-terminal residue" evidence="2">
    <location>
        <position position="90"/>
    </location>
</feature>
<reference evidence="2 3" key="1">
    <citation type="journal article" date="2010" name="Nat. Biotechnol.">
        <title>Genome sequence of the model mushroom Schizophyllum commune.</title>
        <authorList>
            <person name="Ohm R.A."/>
            <person name="de Jong J.F."/>
            <person name="Lugones L.G."/>
            <person name="Aerts A."/>
            <person name="Kothe E."/>
            <person name="Stajich J.E."/>
            <person name="de Vries R.P."/>
            <person name="Record E."/>
            <person name="Levasseur A."/>
            <person name="Baker S.E."/>
            <person name="Bartholomew K.A."/>
            <person name="Coutinho P.M."/>
            <person name="Erdmann S."/>
            <person name="Fowler T.J."/>
            <person name="Gathman A.C."/>
            <person name="Lombard V."/>
            <person name="Henrissat B."/>
            <person name="Knabe N."/>
            <person name="Kuees U."/>
            <person name="Lilly W.W."/>
            <person name="Lindquist E."/>
            <person name="Lucas S."/>
            <person name="Magnuson J.K."/>
            <person name="Piumi F."/>
            <person name="Raudaskoski M."/>
            <person name="Salamov A."/>
            <person name="Schmutz J."/>
            <person name="Schwarze F.W.M.R."/>
            <person name="vanKuyk P.A."/>
            <person name="Horton J.S."/>
            <person name="Grigoriev I.V."/>
            <person name="Woesten H.A.B."/>
        </authorList>
    </citation>
    <scope>NUCLEOTIDE SEQUENCE [LARGE SCALE GENOMIC DNA]</scope>
    <source>
        <strain evidence="3">H4-8 / FGSC 9210</strain>
    </source>
</reference>
<dbReference type="GeneID" id="9589001"/>
<evidence type="ECO:0000313" key="3">
    <source>
        <dbReference type="Proteomes" id="UP000007431"/>
    </source>
</evidence>
<keyword evidence="1" id="KW-0732">Signal</keyword>
<evidence type="ECO:0000313" key="2">
    <source>
        <dbReference type="EMBL" id="EFJ03439.1"/>
    </source>
</evidence>
<dbReference type="VEuPathDB" id="FungiDB:SCHCODRAFT_02613651"/>
<accession>D8PM20</accession>
<proteinExistence type="predicted"/>
<feature type="chain" id="PRO_5003120089" evidence="1">
    <location>
        <begin position="20"/>
        <end position="90"/>
    </location>
</feature>
<dbReference type="EMBL" id="GL377302">
    <property type="protein sequence ID" value="EFJ03439.1"/>
    <property type="molecule type" value="Genomic_DNA"/>
</dbReference>
<keyword evidence="3" id="KW-1185">Reference proteome</keyword>
<protein>
    <submittedName>
        <fullName evidence="2">Uncharacterized protein</fullName>
    </submittedName>
</protein>
<dbReference type="KEGG" id="scm:SCHCO_02613651"/>
<feature type="signal peptide" evidence="1">
    <location>
        <begin position="1"/>
        <end position="19"/>
    </location>
</feature>
<dbReference type="HOGENOM" id="CLU_2359959_0_0_1"/>
<dbReference type="RefSeq" id="XP_003038341.1">
    <property type="nucleotide sequence ID" value="XM_003038295.1"/>
</dbReference>
<sequence>MRTFIPIAALVSLAAFAAAIRNPDNPADPINCPPSGGADKCSKETSCNNRIRINYGQTEQGHYIWYLNDYDPNNLPQGIIITTDTVGTCH</sequence>
<organism evidence="3">
    <name type="scientific">Schizophyllum commune (strain H4-8 / FGSC 9210)</name>
    <name type="common">Split gill fungus</name>
    <dbReference type="NCBI Taxonomy" id="578458"/>
    <lineage>
        <taxon>Eukaryota</taxon>
        <taxon>Fungi</taxon>
        <taxon>Dikarya</taxon>
        <taxon>Basidiomycota</taxon>
        <taxon>Agaricomycotina</taxon>
        <taxon>Agaricomycetes</taxon>
        <taxon>Agaricomycetidae</taxon>
        <taxon>Agaricales</taxon>
        <taxon>Schizophyllaceae</taxon>
        <taxon>Schizophyllum</taxon>
    </lineage>
</organism>
<dbReference type="OrthoDB" id="10283258at2759"/>
<dbReference type="Proteomes" id="UP000007431">
    <property type="component" value="Unassembled WGS sequence"/>
</dbReference>
<name>D8PM20_SCHCM</name>
<evidence type="ECO:0000256" key="1">
    <source>
        <dbReference type="SAM" id="SignalP"/>
    </source>
</evidence>
<dbReference type="AlphaFoldDB" id="D8PM20"/>